<organism evidence="4">
    <name type="scientific">Lotharella globosa</name>
    <dbReference type="NCBI Taxonomy" id="91324"/>
    <lineage>
        <taxon>Eukaryota</taxon>
        <taxon>Sar</taxon>
        <taxon>Rhizaria</taxon>
        <taxon>Cercozoa</taxon>
        <taxon>Chlorarachniophyceae</taxon>
        <taxon>Lotharella</taxon>
    </lineage>
</organism>
<dbReference type="PANTHER" id="PTHR47813">
    <property type="entry name" value="UBIQUITIN-LIKE SUPERFAMILY PROTEIN"/>
    <property type="match status" value="1"/>
</dbReference>
<dbReference type="EMBL" id="HBIV01048122">
    <property type="protein sequence ID" value="CAE0681653.1"/>
    <property type="molecule type" value="Transcribed_RNA"/>
</dbReference>
<dbReference type="Gene3D" id="3.10.20.90">
    <property type="entry name" value="Phosphatidylinositol 3-kinase Catalytic Subunit, Chain A, domain 1"/>
    <property type="match status" value="1"/>
</dbReference>
<proteinExistence type="predicted"/>
<evidence type="ECO:0000256" key="1">
    <source>
        <dbReference type="SAM" id="MobiDB-lite"/>
    </source>
</evidence>
<feature type="domain" description="Rad60/SUMO-like" evidence="2">
    <location>
        <begin position="35"/>
        <end position="103"/>
    </location>
</feature>
<dbReference type="InterPro" id="IPR029071">
    <property type="entry name" value="Ubiquitin-like_domsf"/>
</dbReference>
<evidence type="ECO:0000313" key="3">
    <source>
        <dbReference type="EMBL" id="CAE0681652.1"/>
    </source>
</evidence>
<evidence type="ECO:0000259" key="2">
    <source>
        <dbReference type="Pfam" id="PF11976"/>
    </source>
</evidence>
<dbReference type="PANTHER" id="PTHR47813:SF2">
    <property type="entry name" value="UBIQUITIN-LIKE SUPERFAMILY PROTEIN"/>
    <property type="match status" value="1"/>
</dbReference>
<dbReference type="SUPFAM" id="SSF54236">
    <property type="entry name" value="Ubiquitin-like"/>
    <property type="match status" value="1"/>
</dbReference>
<dbReference type="AlphaFoldDB" id="A0A6V3TYZ5"/>
<sequence>MSDSDEEEDEDEDKIPDILAVNKSKEDKGPERVKIKLKLQEEDGKVHTVKIYKDDPFHSLVQKLKEKWNESQITLRIDGEDIPPGETPEGLHMEDDEIVDVHIRRSSR</sequence>
<evidence type="ECO:0000313" key="4">
    <source>
        <dbReference type="EMBL" id="CAE0681653.1"/>
    </source>
</evidence>
<dbReference type="CDD" id="cd01763">
    <property type="entry name" value="Ubl_SUMO_like"/>
    <property type="match status" value="1"/>
</dbReference>
<feature type="region of interest" description="Disordered" evidence="1">
    <location>
        <begin position="1"/>
        <end position="30"/>
    </location>
</feature>
<gene>
    <name evidence="3" type="ORF">LGLO00237_LOCUS33439</name>
    <name evidence="4" type="ORF">LGLO00237_LOCUS33440</name>
</gene>
<dbReference type="Pfam" id="PF11976">
    <property type="entry name" value="Rad60-SLD"/>
    <property type="match status" value="1"/>
</dbReference>
<name>A0A6V3TYZ5_9EUKA</name>
<reference evidence="4" key="1">
    <citation type="submission" date="2021-01" db="EMBL/GenBank/DDBJ databases">
        <authorList>
            <person name="Corre E."/>
            <person name="Pelletier E."/>
            <person name="Niang G."/>
            <person name="Scheremetjew M."/>
            <person name="Finn R."/>
            <person name="Kale V."/>
            <person name="Holt S."/>
            <person name="Cochrane G."/>
            <person name="Meng A."/>
            <person name="Brown T."/>
            <person name="Cohen L."/>
        </authorList>
    </citation>
    <scope>NUCLEOTIDE SEQUENCE</scope>
    <source>
        <strain evidence="4">CCCM811</strain>
    </source>
</reference>
<feature type="compositionally biased region" description="Acidic residues" evidence="1">
    <location>
        <begin position="1"/>
        <end position="14"/>
    </location>
</feature>
<accession>A0A6V3TYZ5</accession>
<dbReference type="EMBL" id="HBIV01048121">
    <property type="protein sequence ID" value="CAE0681652.1"/>
    <property type="molecule type" value="Transcribed_RNA"/>
</dbReference>
<dbReference type="InterPro" id="IPR022617">
    <property type="entry name" value="Rad60/SUMO-like_dom"/>
</dbReference>
<protein>
    <recommendedName>
        <fullName evidence="2">Rad60/SUMO-like domain-containing protein</fullName>
    </recommendedName>
</protein>